<dbReference type="InParanoid" id="A0A0C3HL29"/>
<keyword evidence="2" id="KW-1185">Reference proteome</keyword>
<protein>
    <submittedName>
        <fullName evidence="1">Uncharacterized protein</fullName>
    </submittedName>
</protein>
<organism evidence="1 2">
    <name type="scientific">Oidiodendron maius (strain Zn)</name>
    <dbReference type="NCBI Taxonomy" id="913774"/>
    <lineage>
        <taxon>Eukaryota</taxon>
        <taxon>Fungi</taxon>
        <taxon>Dikarya</taxon>
        <taxon>Ascomycota</taxon>
        <taxon>Pezizomycotina</taxon>
        <taxon>Leotiomycetes</taxon>
        <taxon>Leotiomycetes incertae sedis</taxon>
        <taxon>Myxotrichaceae</taxon>
        <taxon>Oidiodendron</taxon>
    </lineage>
</organism>
<reference evidence="2" key="2">
    <citation type="submission" date="2015-01" db="EMBL/GenBank/DDBJ databases">
        <title>Evolutionary Origins and Diversification of the Mycorrhizal Mutualists.</title>
        <authorList>
            <consortium name="DOE Joint Genome Institute"/>
            <consortium name="Mycorrhizal Genomics Consortium"/>
            <person name="Kohler A."/>
            <person name="Kuo A."/>
            <person name="Nagy L.G."/>
            <person name="Floudas D."/>
            <person name="Copeland A."/>
            <person name="Barry K.W."/>
            <person name="Cichocki N."/>
            <person name="Veneault-Fourrey C."/>
            <person name="LaButti K."/>
            <person name="Lindquist E.A."/>
            <person name="Lipzen A."/>
            <person name="Lundell T."/>
            <person name="Morin E."/>
            <person name="Murat C."/>
            <person name="Riley R."/>
            <person name="Ohm R."/>
            <person name="Sun H."/>
            <person name="Tunlid A."/>
            <person name="Henrissat B."/>
            <person name="Grigoriev I.V."/>
            <person name="Hibbett D.S."/>
            <person name="Martin F."/>
        </authorList>
    </citation>
    <scope>NUCLEOTIDE SEQUENCE [LARGE SCALE GENOMIC DNA]</scope>
    <source>
        <strain evidence="2">Zn</strain>
    </source>
</reference>
<dbReference type="AlphaFoldDB" id="A0A0C3HL29"/>
<proteinExistence type="predicted"/>
<gene>
    <name evidence="1" type="ORF">OIDMADRAFT_18001</name>
</gene>
<sequence length="66" mass="7118">MNTPAKRLKNPRHTLPIFHPSLYRTPSSLSSSIVSVIAVGYAEVLWGVIPGCDVNGMLNVTEIGVL</sequence>
<evidence type="ECO:0000313" key="1">
    <source>
        <dbReference type="EMBL" id="KIN03730.1"/>
    </source>
</evidence>
<name>A0A0C3HL29_OIDMZ</name>
<dbReference type="EMBL" id="KN832873">
    <property type="protein sequence ID" value="KIN03730.1"/>
    <property type="molecule type" value="Genomic_DNA"/>
</dbReference>
<evidence type="ECO:0000313" key="2">
    <source>
        <dbReference type="Proteomes" id="UP000054321"/>
    </source>
</evidence>
<dbReference type="HOGENOM" id="CLU_2831818_0_0_1"/>
<accession>A0A0C3HL29</accession>
<dbReference type="Proteomes" id="UP000054321">
    <property type="component" value="Unassembled WGS sequence"/>
</dbReference>
<reference evidence="1 2" key="1">
    <citation type="submission" date="2014-04" db="EMBL/GenBank/DDBJ databases">
        <authorList>
            <consortium name="DOE Joint Genome Institute"/>
            <person name="Kuo A."/>
            <person name="Martino E."/>
            <person name="Perotto S."/>
            <person name="Kohler A."/>
            <person name="Nagy L.G."/>
            <person name="Floudas D."/>
            <person name="Copeland A."/>
            <person name="Barry K.W."/>
            <person name="Cichocki N."/>
            <person name="Veneault-Fourrey C."/>
            <person name="LaButti K."/>
            <person name="Lindquist E.A."/>
            <person name="Lipzen A."/>
            <person name="Lundell T."/>
            <person name="Morin E."/>
            <person name="Murat C."/>
            <person name="Sun H."/>
            <person name="Tunlid A."/>
            <person name="Henrissat B."/>
            <person name="Grigoriev I.V."/>
            <person name="Hibbett D.S."/>
            <person name="Martin F."/>
            <person name="Nordberg H.P."/>
            <person name="Cantor M.N."/>
            <person name="Hua S.X."/>
        </authorList>
    </citation>
    <scope>NUCLEOTIDE SEQUENCE [LARGE SCALE GENOMIC DNA]</scope>
    <source>
        <strain evidence="1 2">Zn</strain>
    </source>
</reference>